<keyword evidence="6" id="KW-0119">Carbohydrate metabolism</keyword>
<dbReference type="GO" id="GO:0016301">
    <property type="term" value="F:kinase activity"/>
    <property type="evidence" value="ECO:0007669"/>
    <property type="project" value="UniProtKB-KW"/>
</dbReference>
<dbReference type="Gene3D" id="3.40.980.20">
    <property type="entry name" value="Four-carbon acid sugar kinase, nucleotide binding domain"/>
    <property type="match status" value="1"/>
</dbReference>
<evidence type="ECO:0000313" key="9">
    <source>
        <dbReference type="EMBL" id="UOQ94643.1"/>
    </source>
</evidence>
<dbReference type="InterPro" id="IPR031475">
    <property type="entry name" value="NBD_C"/>
</dbReference>
<sequence>MDVVVVCDDLTGANATGVKLSKKGLKTATVVHGLPVPESGYDALCLDTDSRYVSEEQARSRVKSALEASESNGRAIVYSKRIDSTLRGNVGAEIEEMLHFSGENSVAIVVSSFPESGRSTVGGYLLVDDVPLQETDVAKDPVSPIKTSKVKEVIQNQTNLSISSVGLDIVMEGHESLAKSLKNLGAASKVICIDAVTDEHIEMIANVVKECSFPVVTVDPGPFTAVYSSKYLGGVKKDKKYLVTVGSVTSQTGQQLDYFINKWKVKPIYAKPQNLASFTDKWQKEVDRVIVEAEEQTGQSKILLVTTYHPGQKHLDLAEIAEAENTTEEGLAKRITDGLASISRRVLEENKEDFAGCYLSGGDVTASVCSITRAQGIELADEVIPLAAYGKFIGGYLDGMNVITKGGMIGDKKTLSTCMNYLVSVTH</sequence>
<dbReference type="EMBL" id="CP095074">
    <property type="protein sequence ID" value="UOQ94643.1"/>
    <property type="molecule type" value="Genomic_DNA"/>
</dbReference>
<feature type="domain" description="Four-carbon acid sugar kinase nucleotide binding" evidence="8">
    <location>
        <begin position="242"/>
        <end position="415"/>
    </location>
</feature>
<protein>
    <submittedName>
        <fullName evidence="9">Four-carbon acid sugar kinase family protein</fullName>
    </submittedName>
</protein>
<keyword evidence="2" id="KW-0808">Transferase</keyword>
<dbReference type="Gene3D" id="3.40.50.10840">
    <property type="entry name" value="Putative sugar-binding, N-terminal domain"/>
    <property type="match status" value="1"/>
</dbReference>
<dbReference type="SUPFAM" id="SSF142764">
    <property type="entry name" value="YgbK-like"/>
    <property type="match status" value="1"/>
</dbReference>
<evidence type="ECO:0000256" key="2">
    <source>
        <dbReference type="ARBA" id="ARBA00022679"/>
    </source>
</evidence>
<name>A0ABY4H2I7_9BACI</name>
<dbReference type="InterPro" id="IPR037051">
    <property type="entry name" value="4-carb_acid_sugar_kinase_N_sf"/>
</dbReference>
<comment type="similarity">
    <text evidence="1">Belongs to the four-carbon acid sugar kinase family.</text>
</comment>
<keyword evidence="3" id="KW-0547">Nucleotide-binding</keyword>
<proteinExistence type="inferred from homology"/>
<evidence type="ECO:0000256" key="4">
    <source>
        <dbReference type="ARBA" id="ARBA00022777"/>
    </source>
</evidence>
<gene>
    <name evidence="9" type="ORF">MUO14_06760</name>
</gene>
<evidence type="ECO:0000256" key="3">
    <source>
        <dbReference type="ARBA" id="ARBA00022741"/>
    </source>
</evidence>
<dbReference type="Pfam" id="PF17042">
    <property type="entry name" value="NBD_C"/>
    <property type="match status" value="1"/>
</dbReference>
<keyword evidence="5" id="KW-0067">ATP-binding</keyword>
<keyword evidence="4 9" id="KW-0418">Kinase</keyword>
<organism evidence="9 10">
    <name type="scientific">Halobacillus shinanisalinarum</name>
    <dbReference type="NCBI Taxonomy" id="2932258"/>
    <lineage>
        <taxon>Bacteria</taxon>
        <taxon>Bacillati</taxon>
        <taxon>Bacillota</taxon>
        <taxon>Bacilli</taxon>
        <taxon>Bacillales</taxon>
        <taxon>Bacillaceae</taxon>
        <taxon>Halobacillus</taxon>
    </lineage>
</organism>
<evidence type="ECO:0000313" key="10">
    <source>
        <dbReference type="Proteomes" id="UP000831880"/>
    </source>
</evidence>
<evidence type="ECO:0000259" key="8">
    <source>
        <dbReference type="Pfam" id="PF17042"/>
    </source>
</evidence>
<feature type="domain" description="Four-carbon acid sugar kinase N-terminal" evidence="7">
    <location>
        <begin position="4"/>
        <end position="225"/>
    </location>
</feature>
<keyword evidence="10" id="KW-1185">Reference proteome</keyword>
<accession>A0ABY4H2I7</accession>
<dbReference type="Proteomes" id="UP000831880">
    <property type="component" value="Chromosome"/>
</dbReference>
<evidence type="ECO:0000256" key="1">
    <source>
        <dbReference type="ARBA" id="ARBA00005715"/>
    </source>
</evidence>
<evidence type="ECO:0000256" key="6">
    <source>
        <dbReference type="ARBA" id="ARBA00023277"/>
    </source>
</evidence>
<dbReference type="RefSeq" id="WP_244754486.1">
    <property type="nucleotide sequence ID" value="NZ_CP095074.1"/>
</dbReference>
<dbReference type="InterPro" id="IPR010737">
    <property type="entry name" value="4-carb_acid_sugar_kinase_N"/>
</dbReference>
<evidence type="ECO:0000259" key="7">
    <source>
        <dbReference type="Pfam" id="PF07005"/>
    </source>
</evidence>
<reference evidence="9 10" key="1">
    <citation type="submission" date="2022-04" db="EMBL/GenBank/DDBJ databases">
        <title>Halobacillus sp. isolated from saltern.</title>
        <authorList>
            <person name="Won M."/>
            <person name="Lee C.-M."/>
            <person name="Woen H.-Y."/>
            <person name="Kwon S.-W."/>
        </authorList>
    </citation>
    <scope>NUCLEOTIDE SEQUENCE [LARGE SCALE GENOMIC DNA]</scope>
    <source>
        <strain evidence="9 10">SSTM10-2</strain>
    </source>
</reference>
<evidence type="ECO:0000256" key="5">
    <source>
        <dbReference type="ARBA" id="ARBA00022840"/>
    </source>
</evidence>
<dbReference type="InterPro" id="IPR042213">
    <property type="entry name" value="NBD_C_sf"/>
</dbReference>
<dbReference type="Pfam" id="PF07005">
    <property type="entry name" value="SBD_N"/>
    <property type="match status" value="1"/>
</dbReference>